<evidence type="ECO:0000313" key="2">
    <source>
        <dbReference type="Proteomes" id="UP000789920"/>
    </source>
</evidence>
<name>A0ACA9S486_9GLOM</name>
<feature type="non-terminal residue" evidence="1">
    <location>
        <position position="240"/>
    </location>
</feature>
<dbReference type="Proteomes" id="UP000789920">
    <property type="component" value="Unassembled WGS sequence"/>
</dbReference>
<protein>
    <submittedName>
        <fullName evidence="1">30443_t:CDS:1</fullName>
    </submittedName>
</protein>
<proteinExistence type="predicted"/>
<keyword evidence="2" id="KW-1185">Reference proteome</keyword>
<evidence type="ECO:0000313" key="1">
    <source>
        <dbReference type="EMBL" id="CAG8821276.1"/>
    </source>
</evidence>
<dbReference type="EMBL" id="CAJVQC010084683">
    <property type="protein sequence ID" value="CAG8821276.1"/>
    <property type="molecule type" value="Genomic_DNA"/>
</dbReference>
<comment type="caution">
    <text evidence="1">The sequence shown here is derived from an EMBL/GenBank/DDBJ whole genome shotgun (WGS) entry which is preliminary data.</text>
</comment>
<reference evidence="1" key="1">
    <citation type="submission" date="2021-06" db="EMBL/GenBank/DDBJ databases">
        <authorList>
            <person name="Kallberg Y."/>
            <person name="Tangrot J."/>
            <person name="Rosling A."/>
        </authorList>
    </citation>
    <scope>NUCLEOTIDE SEQUENCE</scope>
    <source>
        <strain evidence="1">MA461A</strain>
    </source>
</reference>
<accession>A0ACA9S486</accession>
<gene>
    <name evidence="1" type="ORF">RPERSI_LOCUS25549</name>
</gene>
<sequence length="240" mass="28018">MSVIRPVIPANKEVLEWCSDFSKLETYVSVFNLLQQINYTVINFIKLKFDKVPLDRRQEVGGQKLKSLLSETEFPGPILLSSNNPITFSLSTHQFQSHIEQNVPVNVQPAVFHVLIPLGNHPYERDPRHDPVVLFHRWIIRSKYNNVNFGFEFDPYEKSIIMLENLYERLGKDIAAFITGSALQDSISPSDSIHKIFRCQLAFELGEYYFSRNREKAFSYLCKCRLEGHSYDRTKEYKTF</sequence>
<organism evidence="1 2">
    <name type="scientific">Racocetra persica</name>
    <dbReference type="NCBI Taxonomy" id="160502"/>
    <lineage>
        <taxon>Eukaryota</taxon>
        <taxon>Fungi</taxon>
        <taxon>Fungi incertae sedis</taxon>
        <taxon>Mucoromycota</taxon>
        <taxon>Glomeromycotina</taxon>
        <taxon>Glomeromycetes</taxon>
        <taxon>Diversisporales</taxon>
        <taxon>Gigasporaceae</taxon>
        <taxon>Racocetra</taxon>
    </lineage>
</organism>